<evidence type="ECO:0000313" key="1">
    <source>
        <dbReference type="EMBL" id="GGM74639.1"/>
    </source>
</evidence>
<name>A0A8J3CJ70_9PSEU</name>
<dbReference type="Proteomes" id="UP000637578">
    <property type="component" value="Unassembled WGS sequence"/>
</dbReference>
<protein>
    <submittedName>
        <fullName evidence="1">Uncharacterized protein</fullName>
    </submittedName>
</protein>
<reference evidence="1" key="1">
    <citation type="journal article" date="2014" name="Int. J. Syst. Evol. Microbiol.">
        <title>Complete genome sequence of Corynebacterium casei LMG S-19264T (=DSM 44701T), isolated from a smear-ripened cheese.</title>
        <authorList>
            <consortium name="US DOE Joint Genome Institute (JGI-PGF)"/>
            <person name="Walter F."/>
            <person name="Albersmeier A."/>
            <person name="Kalinowski J."/>
            <person name="Ruckert C."/>
        </authorList>
    </citation>
    <scope>NUCLEOTIDE SEQUENCE</scope>
    <source>
        <strain evidence="1">CGMCC 4.5737</strain>
    </source>
</reference>
<dbReference type="EMBL" id="BMMK01000032">
    <property type="protein sequence ID" value="GGM74639.1"/>
    <property type="molecule type" value="Genomic_DNA"/>
</dbReference>
<sequence length="85" mass="8799">MTGTFMLVRFLPGMVGETSRVVHLVPAPSAPELPTELVAYCGTTIPPDAAERLDAVEGMPCTTCLLTAPLPTASCTPKLPSEATG</sequence>
<dbReference type="RefSeq" id="WP_229686739.1">
    <property type="nucleotide sequence ID" value="NZ_BMMK01000032.1"/>
</dbReference>
<proteinExistence type="predicted"/>
<keyword evidence="2" id="KW-1185">Reference proteome</keyword>
<comment type="caution">
    <text evidence="1">The sequence shown here is derived from an EMBL/GenBank/DDBJ whole genome shotgun (WGS) entry which is preliminary data.</text>
</comment>
<reference evidence="1" key="2">
    <citation type="submission" date="2020-09" db="EMBL/GenBank/DDBJ databases">
        <authorList>
            <person name="Sun Q."/>
            <person name="Zhou Y."/>
        </authorList>
    </citation>
    <scope>NUCLEOTIDE SEQUENCE</scope>
    <source>
        <strain evidence="1">CGMCC 4.5737</strain>
    </source>
</reference>
<dbReference type="AlphaFoldDB" id="A0A8J3CJ70"/>
<accession>A0A8J3CJ70</accession>
<gene>
    <name evidence="1" type="ORF">GCM10012275_51660</name>
</gene>
<organism evidence="1 2">
    <name type="scientific">Longimycelium tulufanense</name>
    <dbReference type="NCBI Taxonomy" id="907463"/>
    <lineage>
        <taxon>Bacteria</taxon>
        <taxon>Bacillati</taxon>
        <taxon>Actinomycetota</taxon>
        <taxon>Actinomycetes</taxon>
        <taxon>Pseudonocardiales</taxon>
        <taxon>Pseudonocardiaceae</taxon>
        <taxon>Longimycelium</taxon>
    </lineage>
</organism>
<evidence type="ECO:0000313" key="2">
    <source>
        <dbReference type="Proteomes" id="UP000637578"/>
    </source>
</evidence>